<accession>A0A0M8MW53</accession>
<dbReference type="STRING" id="77020.A0A0M8MW53"/>
<proteinExistence type="inferred from homology"/>
<dbReference type="FunFam" id="3.30.70.1020:FF:000002">
    <property type="entry name" value="Trehalose-6-phosphate synthase 2"/>
    <property type="match status" value="1"/>
</dbReference>
<feature type="region of interest" description="Disordered" evidence="3">
    <location>
        <begin position="100"/>
        <end position="134"/>
    </location>
</feature>
<dbReference type="InterPro" id="IPR036412">
    <property type="entry name" value="HAD-like_sf"/>
</dbReference>
<evidence type="ECO:0000256" key="3">
    <source>
        <dbReference type="SAM" id="MobiDB-lite"/>
    </source>
</evidence>
<dbReference type="NCBIfam" id="TIGR01484">
    <property type="entry name" value="HAD-SF-IIB"/>
    <property type="match status" value="1"/>
</dbReference>
<dbReference type="RefSeq" id="XP_017993176.1">
    <property type="nucleotide sequence ID" value="XM_018137195.1"/>
</dbReference>
<dbReference type="PANTHER" id="PTHR10788">
    <property type="entry name" value="TREHALOSE-6-PHOSPHATE SYNTHASE"/>
    <property type="match status" value="1"/>
</dbReference>
<name>A0A0M8MW53_9BASI</name>
<organism evidence="4 5">
    <name type="scientific">Malassezia pachydermatis</name>
    <dbReference type="NCBI Taxonomy" id="77020"/>
    <lineage>
        <taxon>Eukaryota</taxon>
        <taxon>Fungi</taxon>
        <taxon>Dikarya</taxon>
        <taxon>Basidiomycota</taxon>
        <taxon>Ustilaginomycotina</taxon>
        <taxon>Malasseziomycetes</taxon>
        <taxon>Malasseziales</taxon>
        <taxon>Malasseziaceae</taxon>
        <taxon>Malassezia</taxon>
    </lineage>
</organism>
<dbReference type="AlphaFoldDB" id="A0A0M8MW53"/>
<reference evidence="4 5" key="1">
    <citation type="submission" date="2015-07" db="EMBL/GenBank/DDBJ databases">
        <title>Draft Genome Sequence of Malassezia furfur CBS1878 and Malassezia pachydermatis CBS1879.</title>
        <authorList>
            <person name="Triana S."/>
            <person name="Ohm R."/>
            <person name="Gonzalez A."/>
            <person name="DeCock H."/>
            <person name="Restrepo S."/>
            <person name="Celis A."/>
        </authorList>
    </citation>
    <scope>NUCLEOTIDE SEQUENCE [LARGE SCALE GENOMIC DNA]</scope>
    <source>
        <strain evidence="4 5">CBS 1879</strain>
    </source>
</reference>
<dbReference type="FunFam" id="3.40.50.2000:FF:000036">
    <property type="entry name" value="Alpha,alpha-trehalose-phosphate synthase subunit Tps2"/>
    <property type="match status" value="1"/>
</dbReference>
<dbReference type="CDD" id="cd01627">
    <property type="entry name" value="HAD_TPP"/>
    <property type="match status" value="1"/>
</dbReference>
<dbReference type="NCBIfam" id="TIGR00685">
    <property type="entry name" value="T6PP"/>
    <property type="match status" value="1"/>
</dbReference>
<dbReference type="Pfam" id="PF02358">
    <property type="entry name" value="Trehalose_PPase"/>
    <property type="match status" value="1"/>
</dbReference>
<dbReference type="InterPro" id="IPR001830">
    <property type="entry name" value="Glyco_trans_20"/>
</dbReference>
<gene>
    <name evidence="4" type="ORF">Malapachy_2707</name>
</gene>
<dbReference type="GO" id="GO:0003825">
    <property type="term" value="F:alpha,alpha-trehalose-phosphate synthase (UDP-forming) activity"/>
    <property type="evidence" value="ECO:0007669"/>
    <property type="project" value="TreeGrafter"/>
</dbReference>
<dbReference type="Gene3D" id="3.40.50.1000">
    <property type="entry name" value="HAD superfamily/HAD-like"/>
    <property type="match status" value="1"/>
</dbReference>
<dbReference type="GO" id="GO:0005992">
    <property type="term" value="P:trehalose biosynthetic process"/>
    <property type="evidence" value="ECO:0007669"/>
    <property type="project" value="InterPro"/>
</dbReference>
<evidence type="ECO:0000256" key="2">
    <source>
        <dbReference type="ARBA" id="ARBA00006330"/>
    </source>
</evidence>
<comment type="similarity">
    <text evidence="1">In the N-terminal section; belongs to the glycosyltransferase 20 family.</text>
</comment>
<keyword evidence="5" id="KW-1185">Reference proteome</keyword>
<protein>
    <submittedName>
        <fullName evidence="4">Trehalose 6-phosphate phosphatase</fullName>
    </submittedName>
</protein>
<dbReference type="SUPFAM" id="SSF56784">
    <property type="entry name" value="HAD-like"/>
    <property type="match status" value="1"/>
</dbReference>
<dbReference type="InterPro" id="IPR003337">
    <property type="entry name" value="Trehalose_PPase"/>
</dbReference>
<dbReference type="SUPFAM" id="SSF53756">
    <property type="entry name" value="UDP-Glycosyltransferase/glycogen phosphorylase"/>
    <property type="match status" value="1"/>
</dbReference>
<dbReference type="Proteomes" id="UP000037751">
    <property type="component" value="Unassembled WGS sequence"/>
</dbReference>
<dbReference type="Pfam" id="PF00982">
    <property type="entry name" value="Glyco_transf_20"/>
    <property type="match status" value="1"/>
</dbReference>
<dbReference type="Gene3D" id="3.30.70.1020">
    <property type="entry name" value="Trehalose-6-phosphate phosphatase related protein, domain 2"/>
    <property type="match status" value="1"/>
</dbReference>
<dbReference type="InterPro" id="IPR023214">
    <property type="entry name" value="HAD_sf"/>
</dbReference>
<dbReference type="GO" id="GO:0004805">
    <property type="term" value="F:trehalose-phosphatase activity"/>
    <property type="evidence" value="ECO:0007669"/>
    <property type="project" value="TreeGrafter"/>
</dbReference>
<dbReference type="InterPro" id="IPR006379">
    <property type="entry name" value="HAD-SF_hydro_IIB"/>
</dbReference>
<dbReference type="PANTHER" id="PTHR10788:SF123">
    <property type="entry name" value="TREHALOSE-PHOSPHATASE"/>
    <property type="match status" value="1"/>
</dbReference>
<evidence type="ECO:0000313" key="5">
    <source>
        <dbReference type="Proteomes" id="UP000037751"/>
    </source>
</evidence>
<dbReference type="GO" id="GO:0005946">
    <property type="term" value="C:alpha,alpha-trehalose-phosphate synthase complex (UDP-forming)"/>
    <property type="evidence" value="ECO:0007669"/>
    <property type="project" value="TreeGrafter"/>
</dbReference>
<dbReference type="CDD" id="cd03788">
    <property type="entry name" value="GT20_TPS"/>
    <property type="match status" value="1"/>
</dbReference>
<dbReference type="Gene3D" id="3.40.50.2000">
    <property type="entry name" value="Glycogen Phosphorylase B"/>
    <property type="match status" value="2"/>
</dbReference>
<dbReference type="GO" id="GO:0005829">
    <property type="term" value="C:cytosol"/>
    <property type="evidence" value="ECO:0007669"/>
    <property type="project" value="TreeGrafter"/>
</dbReference>
<sequence length="1015" mass="115400">MQATHAPDSQREFDAIEKAIEEDAVREHVSVNALTKVPDAPRFSSSEELLEEIHRLRKDLEVARPKNTPSGRVIHIVYSLPFSMTPVEEVLYQERQYINGNAHHPGSSSRTNMDESPAGEPSGETGVDSVTNLFSHPHFSLNDEEVDVKLRELYRRTETIEGHRPWMVDDAPGTTQKKRAPSGTAYHTSTPSRTARPPWILSLHRGHAALNSGVYSLTQVCEQTYIGVPPHITFAQQSKNDTRTFIDETTPEERIEIEQVLSSLQDRSTWTQHKSGLAMRPSALEAKETKKRLGIKYVPVWLDHKLAFAHYDAYCKTTLWPLFHYLMWRDDEDRSTWDMYSWGAYVRVNQMYADRAVAEHKTGDIVWVHDYHLLLVPLMIRRALPEAHIGLFVHTAFPSSELFRCLPQRRDILDGMLGADLICFQNQPYASHFLSCCVRILGLEVQGGFVESLSGRVTQVSHNTVGIDVARIEYDALRPGVGPRIDQLRNLYQDKRIIIACDKLDVVRGVVQKLQAFYELLLNYPQWRGRVVLIQITLPTINSSPKLERQVSELVSKINGHFGSLSFTPVQHYHQVIERDEYFALLSVADMALVTSVRDGMNTMSMEFVACQNQYSKSPLVLSEFTGTAGHLQGSVLINPWDIGGVAAAIHHALCMDEKEKVERHDRCYDQVVTQTSQIWALGLIQRMLLRLRNRHSAHKTPILDMSTLIHHYRHAQKRLIFLDYDGTLTSIVKDPEAALPSQRLLEALNFLTSDPRNIVYIISGRDQRFLSKHFGSMHAIGLSAEHGSFFKEHGEEHHWHDLSVELDMSWKEDVLNVFRYFTDRTIGSNIEQKKTSIVWHYRNADPDYGSFQAKECQALLDNILIQNEMQVEVVIGKKNVEVRPKAINKGETVHRILYANPDTEFVFCAGDDKTDEDMFRFLTGLRYVVHEQADGTMEPTGAEEVTVSPPTPFNPDAVQELEQKNLHLRREQIFATTVGSNSKRTRANWHVPDVKDIIDALAAMAEADGGTISS</sequence>
<dbReference type="OrthoDB" id="755951at2759"/>
<feature type="region of interest" description="Disordered" evidence="3">
    <location>
        <begin position="165"/>
        <end position="194"/>
    </location>
</feature>
<evidence type="ECO:0000313" key="4">
    <source>
        <dbReference type="EMBL" id="KOS15544.1"/>
    </source>
</evidence>
<dbReference type="GeneID" id="28729070"/>
<dbReference type="EMBL" id="LGAV01000002">
    <property type="protein sequence ID" value="KOS15544.1"/>
    <property type="molecule type" value="Genomic_DNA"/>
</dbReference>
<comment type="caution">
    <text evidence="4">The sequence shown here is derived from an EMBL/GenBank/DDBJ whole genome shotgun (WGS) entry which is preliminary data.</text>
</comment>
<evidence type="ECO:0000256" key="1">
    <source>
        <dbReference type="ARBA" id="ARBA00005409"/>
    </source>
</evidence>
<comment type="similarity">
    <text evidence="2">In the C-terminal section; belongs to the trehalose phosphatase family.</text>
</comment>
<dbReference type="VEuPathDB" id="FungiDB:Malapachy_2707"/>